<dbReference type="EMBL" id="CP016181">
    <property type="protein sequence ID" value="AWY01102.1"/>
    <property type="molecule type" value="Genomic_DNA"/>
</dbReference>
<dbReference type="InterPro" id="IPR036165">
    <property type="entry name" value="YefM-like_sf"/>
</dbReference>
<proteinExistence type="inferred from homology"/>
<reference evidence="2 3" key="1">
    <citation type="submission" date="2016-06" db="EMBL/GenBank/DDBJ databases">
        <title>The sequenced genome of the ice-adhering bacterium Marinomonas primoryensis, from Antarctica.</title>
        <authorList>
            <person name="Graham L."/>
            <person name="Vance T.D.R."/>
            <person name="Davies P.L."/>
        </authorList>
    </citation>
    <scope>NUCLEOTIDE SEQUENCE [LARGE SCALE GENOMIC DNA]</scope>
    <source>
        <strain evidence="2 3">AceL</strain>
    </source>
</reference>
<dbReference type="RefSeq" id="WP_112139334.1">
    <property type="nucleotide sequence ID" value="NZ_CP016181.1"/>
</dbReference>
<dbReference type="OrthoDB" id="9814740at2"/>
<organism evidence="2 3">
    <name type="scientific">Marinomonas primoryensis</name>
    <dbReference type="NCBI Taxonomy" id="178399"/>
    <lineage>
        <taxon>Bacteria</taxon>
        <taxon>Pseudomonadati</taxon>
        <taxon>Pseudomonadota</taxon>
        <taxon>Gammaproteobacteria</taxon>
        <taxon>Oceanospirillales</taxon>
        <taxon>Oceanospirillaceae</taxon>
        <taxon>Marinomonas</taxon>
    </lineage>
</organism>
<sequence length="85" mass="9547">MGVVTANDLKTKGVSAVEAGLLKDEEVIISVRGRNTYVVMDLHKYAKFREYELEIALLEARADIEAGRYCESSVNDHMQQISDEL</sequence>
<dbReference type="AlphaFoldDB" id="A0A2Z4PU23"/>
<dbReference type="SUPFAM" id="SSF143120">
    <property type="entry name" value="YefM-like"/>
    <property type="match status" value="1"/>
</dbReference>
<gene>
    <name evidence="2" type="ORF">A8139_14785</name>
</gene>
<protein>
    <submittedName>
        <fullName evidence="2">Prevent-host-death protein</fullName>
    </submittedName>
</protein>
<comment type="similarity">
    <text evidence="1">Belongs to the phD/YefM antitoxin family.</text>
</comment>
<evidence type="ECO:0000313" key="3">
    <source>
        <dbReference type="Proteomes" id="UP000249898"/>
    </source>
</evidence>
<evidence type="ECO:0000256" key="1">
    <source>
        <dbReference type="ARBA" id="ARBA00009981"/>
    </source>
</evidence>
<evidence type="ECO:0000313" key="2">
    <source>
        <dbReference type="EMBL" id="AWY01102.1"/>
    </source>
</evidence>
<dbReference type="Proteomes" id="UP000249898">
    <property type="component" value="Chromosome"/>
</dbReference>
<accession>A0A2Z4PU23</accession>
<name>A0A2Z4PU23_9GAMM</name>